<proteinExistence type="predicted"/>
<feature type="transmembrane region" description="Helical" evidence="3">
    <location>
        <begin position="1130"/>
        <end position="1151"/>
    </location>
</feature>
<organism evidence="6 7">
    <name type="scientific">Agromyces aureus</name>
    <dbReference type="NCBI Taxonomy" id="453304"/>
    <lineage>
        <taxon>Bacteria</taxon>
        <taxon>Bacillati</taxon>
        <taxon>Actinomycetota</taxon>
        <taxon>Actinomycetes</taxon>
        <taxon>Micrococcales</taxon>
        <taxon>Microbacteriaceae</taxon>
        <taxon>Agromyces</taxon>
    </lineage>
</organism>
<gene>
    <name evidence="6" type="ORF">ATC03_12935</name>
</gene>
<keyword evidence="3" id="KW-1133">Transmembrane helix</keyword>
<dbReference type="RefSeq" id="WP_067877775.1">
    <property type="nucleotide sequence ID" value="NZ_CP013979.1"/>
</dbReference>
<dbReference type="Pfam" id="PF11856">
    <property type="entry name" value="DUF3376"/>
    <property type="match status" value="1"/>
</dbReference>
<evidence type="ECO:0000256" key="2">
    <source>
        <dbReference type="SAM" id="MobiDB-lite"/>
    </source>
</evidence>
<dbReference type="Gene3D" id="3.40.1090.10">
    <property type="entry name" value="Cytosolic phospholipase A2 catalytic domain"/>
    <property type="match status" value="1"/>
</dbReference>
<dbReference type="SUPFAM" id="SSF52151">
    <property type="entry name" value="FabD/lysophospholipase-like"/>
    <property type="match status" value="1"/>
</dbReference>
<keyword evidence="3" id="KW-0812">Transmembrane</keyword>
<feature type="region of interest" description="Disordered" evidence="2">
    <location>
        <begin position="1333"/>
        <end position="1354"/>
    </location>
</feature>
<dbReference type="InterPro" id="IPR002641">
    <property type="entry name" value="PNPLA_dom"/>
</dbReference>
<evidence type="ECO:0000256" key="1">
    <source>
        <dbReference type="ARBA" id="ARBA00023098"/>
    </source>
</evidence>
<dbReference type="OrthoDB" id="8728704at2"/>
<dbReference type="EMBL" id="CP013979">
    <property type="protein sequence ID" value="ANJ27481.1"/>
    <property type="molecule type" value="Genomic_DNA"/>
</dbReference>
<sequence length="1354" mass="145342">MPEPEPTQAHETPAPVPHDYVTLRLHSGASATEFERTYGTFPVAEGVDLAPAETVDREAKTSTTAVADLNPRIFLPGGAAPFHARGLRIALAMKGGVSLAVWIGGAIAELDILRRIRIYREGTTQEPRALLIHPVAVDPAAWAQADEPTRIAAAAASEPDENLLARAERYAQLVYERGYDRVEFDVLAGASAGGLNAVMYAVAQRAGVGLEGILGTWLETGAAWGLLQTGRPAKFDSVLRGDEYFWVELVGALGRIAEGDVGSATKADSVARPAVGPSGIAQPVVAQAGITQPVVAQSVGAQPPIVSVPPHAALEAPHVVVDLSATLIDAKDTTERSAAEGHAHFRFVGTETDDVQHRDIPGKDAPDDDRRLAYARLAYAARSTSSFPGAFEPALIYSGDQPFDAARTSSPPDMRNVFSAHRKEGRSHPFRVVDGGVLDNIPIDRALRAVRNIPANDHVNRALVYLDPSPKESSRWLLRATAYKGPAPELPPDPKTTRNDPLSRFLFAVMAGVRKRAGGESGEDEIDAVFDERTQALVRKGRDEMLAVRMNASPTAGEDPTSERSSVAAFARLRSTTDAEFLRMVFSRPGEWTLGTNLKRRPDRRALDRTSIGRFEKALRDALDKVSRNEPVEDVPADTIALGAQTLVDAAFCALTWVRAIEDQCFRSTSLHALDAALEQLPQTTGTPRAVLRERLYAVMSQARDLRDRAVGRTLDGIDDLAPSESPLSDQSAADLVTTWLDANADRPRLRAELWGRLDDIVEWLQHASAIAASHDPRRRWLETPWHRMPGFGTRLPASDLPLIFAGSGIPTASSTVRFHRIGSDMQPAAVATYRTLLDAQILEGYRAALAKPVEELDDETVARLLDERALLSSSKLAGLRIANFAGFLSKEWRRNDWWWGRLDAAAGLVELLESMEPAPGIKPEPSDASHLEPVHAALLREMDASADRPYDGPVVSAGATDQAVVANAPDLIRERMVRGSQDLESLGSGYRVALASRVVRVASSAIVRGSGRLSPVGVVQWLLRPVLVLVPALLSPPRLMLAGIILACGLMLALREMTGDLSASSALDRSWPGALAATIVAAVIAGIRLLGARSARRERRDAVNSATVEGSRARRVIAAAERRARVPRAILVTLTAVLVVSFGLVTLAFGLWTLPFWVVLAALIVVTEVTHGRLQTVSSARRSRPGRWILLGALGAVALVVTAFLPLAVLDPLAEQLGSPLGSIVWRAIASAIVVGALSVTLLSQALKPWYGLAGVTAVTVAATVVTVSLTTWLASLDDVAAPTSDATAVAIESGVTTIQAWAVFAVTAWVAGTVLWWAPWFRGASTGDDGRPEDTVYDLEPGSLVDDRRSTR</sequence>
<keyword evidence="3" id="KW-0472">Membrane</keyword>
<feature type="transmembrane region" description="Helical" evidence="3">
    <location>
        <begin position="1071"/>
        <end position="1091"/>
    </location>
</feature>
<feature type="transmembrane region" description="Helical" evidence="3">
    <location>
        <begin position="1157"/>
        <end position="1177"/>
    </location>
</feature>
<evidence type="ECO:0008006" key="8">
    <source>
        <dbReference type="Google" id="ProtNLM"/>
    </source>
</evidence>
<feature type="transmembrane region" description="Helical" evidence="3">
    <location>
        <begin position="1251"/>
        <end position="1276"/>
    </location>
</feature>
<evidence type="ECO:0000313" key="6">
    <source>
        <dbReference type="EMBL" id="ANJ27481.1"/>
    </source>
</evidence>
<dbReference type="InterPro" id="IPR016035">
    <property type="entry name" value="Acyl_Trfase/lysoPLipase"/>
</dbReference>
<keyword evidence="7" id="KW-1185">Reference proteome</keyword>
<feature type="domain" description="DUF3376" evidence="5">
    <location>
        <begin position="863"/>
        <end position="915"/>
    </location>
</feature>
<feature type="transmembrane region" description="Helical" evidence="3">
    <location>
        <begin position="1225"/>
        <end position="1244"/>
    </location>
</feature>
<dbReference type="Proteomes" id="UP000078437">
    <property type="component" value="Chromosome"/>
</dbReference>
<dbReference type="Pfam" id="PF01734">
    <property type="entry name" value="Patatin"/>
    <property type="match status" value="1"/>
</dbReference>
<evidence type="ECO:0000259" key="5">
    <source>
        <dbReference type="Pfam" id="PF11856"/>
    </source>
</evidence>
<name>A0A191WGU5_9MICO</name>
<dbReference type="GO" id="GO:0006629">
    <property type="term" value="P:lipid metabolic process"/>
    <property type="evidence" value="ECO:0007669"/>
    <property type="project" value="UniProtKB-KW"/>
</dbReference>
<reference evidence="7" key="2">
    <citation type="submission" date="2016-01" db="EMBL/GenBank/DDBJ databases">
        <title>Complete genome sequence of Agromyces aureus AR33T and comparison with related organisms.</title>
        <authorList>
            <person name="Corretto E."/>
            <person name="Antonielli L."/>
            <person name="Sessitsch A."/>
            <person name="Brader G."/>
        </authorList>
    </citation>
    <scope>NUCLEOTIDE SEQUENCE [LARGE SCALE GENOMIC DNA]</scope>
    <source>
        <strain evidence="7">AR33</strain>
    </source>
</reference>
<feature type="domain" description="PNPLA" evidence="4">
    <location>
        <begin position="179"/>
        <end position="446"/>
    </location>
</feature>
<accession>A0A191WGU5</accession>
<protein>
    <recommendedName>
        <fullName evidence="8">PNPLA domain-containing protein</fullName>
    </recommendedName>
</protein>
<feature type="transmembrane region" description="Helical" evidence="3">
    <location>
        <begin position="1189"/>
        <end position="1210"/>
    </location>
</feature>
<evidence type="ECO:0000259" key="4">
    <source>
        <dbReference type="Pfam" id="PF01734"/>
    </source>
</evidence>
<evidence type="ECO:0000256" key="3">
    <source>
        <dbReference type="SAM" id="Phobius"/>
    </source>
</evidence>
<evidence type="ECO:0000313" key="7">
    <source>
        <dbReference type="Proteomes" id="UP000078437"/>
    </source>
</evidence>
<keyword evidence="1" id="KW-0443">Lipid metabolism</keyword>
<reference evidence="6 7" key="1">
    <citation type="journal article" date="2016" name="Int. J. Syst. Evol. Microbiol.">
        <title>Agromyces aureus sp. nov., isolated from the rhizosphere of Salix caprea L. grown in a heavy-metal-contaminated soil.</title>
        <authorList>
            <person name="Corretto E."/>
            <person name="Antonielli L."/>
            <person name="Sessitsch A."/>
            <person name="Compant S."/>
            <person name="Gorfer M."/>
            <person name="Kuffner M."/>
            <person name="Brader G."/>
        </authorList>
    </citation>
    <scope>NUCLEOTIDE SEQUENCE [LARGE SCALE GENOMIC DNA]</scope>
    <source>
        <strain evidence="6 7">AR33</strain>
    </source>
</reference>
<dbReference type="InterPro" id="IPR024282">
    <property type="entry name" value="DUF3376"/>
</dbReference>
<dbReference type="KEGG" id="agy:ATC03_12935"/>
<dbReference type="STRING" id="453304.ATC03_12935"/>
<feature type="transmembrane region" description="Helical" evidence="3">
    <location>
        <begin position="1300"/>
        <end position="1320"/>
    </location>
</feature>